<name>A0ABU3NP56_9CHLR</name>
<sequence length="158" mass="17686">MNNPEITPFIGPNGLKYLNVTAHPLNLFDLDCGEFIVPPSGWVVNVEIEVLTSRRVGEIQVDYTRPLKDAETELLLRQWKARDVIIIGSSTAAIAYPDLVYAPVMVMKNQRLTKVAHARRFSVPVFAGEETMPTITLELGMPEFQPHLDRLETGLKGD</sequence>
<protein>
    <recommendedName>
        <fullName evidence="3">Bacterial bifunctional deaminase-reductase C-terminal domain-containing protein</fullName>
    </recommendedName>
</protein>
<evidence type="ECO:0008006" key="3">
    <source>
        <dbReference type="Google" id="ProtNLM"/>
    </source>
</evidence>
<organism evidence="1 2">
    <name type="scientific">Thermanaerothrix solaris</name>
    <dbReference type="NCBI Taxonomy" id="3058434"/>
    <lineage>
        <taxon>Bacteria</taxon>
        <taxon>Bacillati</taxon>
        <taxon>Chloroflexota</taxon>
        <taxon>Anaerolineae</taxon>
        <taxon>Anaerolineales</taxon>
        <taxon>Anaerolineaceae</taxon>
        <taxon>Thermanaerothrix</taxon>
    </lineage>
</organism>
<evidence type="ECO:0000313" key="1">
    <source>
        <dbReference type="EMBL" id="MDT8898621.1"/>
    </source>
</evidence>
<dbReference type="EMBL" id="JAUHMF010000002">
    <property type="protein sequence ID" value="MDT8898621.1"/>
    <property type="molecule type" value="Genomic_DNA"/>
</dbReference>
<keyword evidence="2" id="KW-1185">Reference proteome</keyword>
<gene>
    <name evidence="1" type="ORF">QYE77_10095</name>
</gene>
<dbReference type="Proteomes" id="UP001254165">
    <property type="component" value="Unassembled WGS sequence"/>
</dbReference>
<accession>A0ABU3NP56</accession>
<proteinExistence type="predicted"/>
<dbReference type="RefSeq" id="WP_315625284.1">
    <property type="nucleotide sequence ID" value="NZ_JAUHMF010000002.1"/>
</dbReference>
<reference evidence="1 2" key="1">
    <citation type="submission" date="2023-07" db="EMBL/GenBank/DDBJ databases">
        <title>Novel species of Thermanaerothrix with wide hydrolytic capabilities.</title>
        <authorList>
            <person name="Zayulina K.S."/>
            <person name="Podosokorskaya O.A."/>
            <person name="Elcheninov A.G."/>
        </authorList>
    </citation>
    <scope>NUCLEOTIDE SEQUENCE [LARGE SCALE GENOMIC DNA]</scope>
    <source>
        <strain evidence="1 2">4228-RoL</strain>
    </source>
</reference>
<evidence type="ECO:0000313" key="2">
    <source>
        <dbReference type="Proteomes" id="UP001254165"/>
    </source>
</evidence>
<comment type="caution">
    <text evidence="1">The sequence shown here is derived from an EMBL/GenBank/DDBJ whole genome shotgun (WGS) entry which is preliminary data.</text>
</comment>